<dbReference type="GO" id="GO:0050661">
    <property type="term" value="F:NADP binding"/>
    <property type="evidence" value="ECO:0007669"/>
    <property type="project" value="InterPro"/>
</dbReference>
<dbReference type="Proteomes" id="UP001197378">
    <property type="component" value="Unassembled WGS sequence"/>
</dbReference>
<dbReference type="Gene3D" id="3.40.50.720">
    <property type="entry name" value="NAD(P)-binding Rossmann-like Domain"/>
    <property type="match status" value="1"/>
</dbReference>
<gene>
    <name evidence="6" type="ORF">HFQ13_08960</name>
</gene>
<dbReference type="GO" id="GO:0016491">
    <property type="term" value="F:oxidoreductase activity"/>
    <property type="evidence" value="ECO:0007669"/>
    <property type="project" value="UniProtKB-KW"/>
</dbReference>
<dbReference type="Pfam" id="PF03446">
    <property type="entry name" value="NAD_binding_2"/>
    <property type="match status" value="1"/>
</dbReference>
<feature type="domain" description="6-phosphogluconate dehydrogenase NADP-binding" evidence="4">
    <location>
        <begin position="2"/>
        <end position="157"/>
    </location>
</feature>
<proteinExistence type="predicted"/>
<dbReference type="SUPFAM" id="SSF48179">
    <property type="entry name" value="6-phosphogluconate dehydrogenase C-terminal domain-like"/>
    <property type="match status" value="1"/>
</dbReference>
<evidence type="ECO:0000256" key="1">
    <source>
        <dbReference type="ARBA" id="ARBA00023002"/>
    </source>
</evidence>
<evidence type="ECO:0000256" key="2">
    <source>
        <dbReference type="ARBA" id="ARBA00023027"/>
    </source>
</evidence>
<evidence type="ECO:0000259" key="5">
    <source>
        <dbReference type="Pfam" id="PF14833"/>
    </source>
</evidence>
<sequence>MKIGFLGLGRMGSGMAQRLLDSQTDLIVYNRNPAASKPLVAKGARAVARPGAMADRELVFTMLADDQALRDVVLAPEALLESLPEGAVHVSCSTISVALAGELAERHAAAGQHFVSLPVFGRPDAAAAGKLFLVAGGAEEIVERLRPVFLRVGQDLWWVSPRPELANLVKLSGNFLIASTIESMGEAMALVEKGGVDRHAYLDFLTRSLFTAPVHRNYGKLIADRAIRPAGFAAPLGQKDLRLVGEAAEKLAVPMPFFGSLRERFLALAARGESDVDWAALGVEAARSAGLQSTDRDN</sequence>
<dbReference type="InterPro" id="IPR029154">
    <property type="entry name" value="HIBADH-like_NADP-bd"/>
</dbReference>
<feature type="domain" description="3-hydroxyisobutyrate dehydrogenase-like NAD-binding" evidence="5">
    <location>
        <begin position="167"/>
        <end position="280"/>
    </location>
</feature>
<comment type="caution">
    <text evidence="6">The sequence shown here is derived from an EMBL/GenBank/DDBJ whole genome shotgun (WGS) entry which is preliminary data.</text>
</comment>
<keyword evidence="2" id="KW-0520">NAD</keyword>
<dbReference type="InterPro" id="IPR015815">
    <property type="entry name" value="HIBADH-related"/>
</dbReference>
<evidence type="ECO:0000313" key="7">
    <source>
        <dbReference type="Proteomes" id="UP001197378"/>
    </source>
</evidence>
<dbReference type="InterPro" id="IPR013328">
    <property type="entry name" value="6PGD_dom2"/>
</dbReference>
<dbReference type="InterPro" id="IPR036291">
    <property type="entry name" value="NAD(P)-bd_dom_sf"/>
</dbReference>
<organism evidence="6 7">
    <name type="scientific">Igneacidithiobacillus copahuensis</name>
    <dbReference type="NCBI Taxonomy" id="2724909"/>
    <lineage>
        <taxon>Bacteria</taxon>
        <taxon>Pseudomonadati</taxon>
        <taxon>Pseudomonadota</taxon>
        <taxon>Acidithiobacillia</taxon>
        <taxon>Acidithiobacillales</taxon>
        <taxon>Acidithiobacillaceae</taxon>
        <taxon>Igneacidithiobacillus</taxon>
    </lineage>
</organism>
<dbReference type="PANTHER" id="PTHR43580">
    <property type="entry name" value="OXIDOREDUCTASE GLYR1-RELATED"/>
    <property type="match status" value="1"/>
</dbReference>
<dbReference type="InterPro" id="IPR008927">
    <property type="entry name" value="6-PGluconate_DH-like_C_sf"/>
</dbReference>
<dbReference type="RefSeq" id="WP_215871367.1">
    <property type="nucleotide sequence ID" value="NZ_JAAXYO010000133.1"/>
</dbReference>
<dbReference type="PIRSF" id="PIRSF000103">
    <property type="entry name" value="HIBADH"/>
    <property type="match status" value="1"/>
</dbReference>
<evidence type="ECO:0000313" key="6">
    <source>
        <dbReference type="EMBL" id="MBU2788331.1"/>
    </source>
</evidence>
<dbReference type="SUPFAM" id="SSF51735">
    <property type="entry name" value="NAD(P)-binding Rossmann-fold domains"/>
    <property type="match status" value="1"/>
</dbReference>
<dbReference type="GO" id="GO:0051287">
    <property type="term" value="F:NAD binding"/>
    <property type="evidence" value="ECO:0007669"/>
    <property type="project" value="InterPro"/>
</dbReference>
<name>A0AAE3CK14_9PROT</name>
<accession>A0AAE3CK14</accession>
<dbReference type="InterPro" id="IPR051265">
    <property type="entry name" value="HIBADH-related_NP60_sf"/>
</dbReference>
<evidence type="ECO:0000259" key="4">
    <source>
        <dbReference type="Pfam" id="PF03446"/>
    </source>
</evidence>
<dbReference type="GO" id="GO:0016054">
    <property type="term" value="P:organic acid catabolic process"/>
    <property type="evidence" value="ECO:0007669"/>
    <property type="project" value="UniProtKB-ARBA"/>
</dbReference>
<dbReference type="InterPro" id="IPR002204">
    <property type="entry name" value="3-OH-isobutyrate_DH-rel_CS"/>
</dbReference>
<dbReference type="Gene3D" id="1.10.1040.10">
    <property type="entry name" value="N-(1-d-carboxylethyl)-l-norvaline Dehydrogenase, domain 2"/>
    <property type="match status" value="1"/>
</dbReference>
<dbReference type="Pfam" id="PF14833">
    <property type="entry name" value="NAD_binding_11"/>
    <property type="match status" value="1"/>
</dbReference>
<reference evidence="6" key="1">
    <citation type="journal article" date="2021" name="ISME J.">
        <title>Genomic evolution of the class Acidithiobacillia: deep-branching Proteobacteria living in extreme acidic conditions.</title>
        <authorList>
            <person name="Moya-Beltran A."/>
            <person name="Beard S."/>
            <person name="Rojas-Villalobos C."/>
            <person name="Issotta F."/>
            <person name="Gallardo Y."/>
            <person name="Ulloa R."/>
            <person name="Giaveno A."/>
            <person name="Degli Esposti M."/>
            <person name="Johnson D.B."/>
            <person name="Quatrini R."/>
        </authorList>
    </citation>
    <scope>NUCLEOTIDE SEQUENCE</scope>
    <source>
        <strain evidence="6">VAN18-1</strain>
    </source>
</reference>
<keyword evidence="7" id="KW-1185">Reference proteome</keyword>
<dbReference type="InterPro" id="IPR006115">
    <property type="entry name" value="6PGDH_NADP-bd"/>
</dbReference>
<dbReference type="EMBL" id="JAAXYO010000133">
    <property type="protein sequence ID" value="MBU2788331.1"/>
    <property type="molecule type" value="Genomic_DNA"/>
</dbReference>
<evidence type="ECO:0000256" key="3">
    <source>
        <dbReference type="PIRSR" id="PIRSR000103-1"/>
    </source>
</evidence>
<dbReference type="PROSITE" id="PS00895">
    <property type="entry name" value="3_HYDROXYISOBUT_DH"/>
    <property type="match status" value="1"/>
</dbReference>
<dbReference type="AlphaFoldDB" id="A0AAE3CK14"/>
<feature type="active site" evidence="3">
    <location>
        <position position="170"/>
    </location>
</feature>
<keyword evidence="1" id="KW-0560">Oxidoreductase</keyword>
<protein>
    <submittedName>
        <fullName evidence="6">NAD(P)-dependent oxidoreductase</fullName>
    </submittedName>
</protein>
<dbReference type="PANTHER" id="PTHR43580:SF2">
    <property type="entry name" value="CYTOKINE-LIKE NUCLEAR FACTOR N-PAC"/>
    <property type="match status" value="1"/>
</dbReference>